<comment type="caution">
    <text evidence="1">The sequence shown here is derived from an EMBL/GenBank/DDBJ whole genome shotgun (WGS) entry which is preliminary data.</text>
</comment>
<feature type="non-terminal residue" evidence="1">
    <location>
        <position position="153"/>
    </location>
</feature>
<gene>
    <name evidence="1" type="ORF">PGLA2088_LOCUS16254</name>
</gene>
<evidence type="ECO:0000313" key="1">
    <source>
        <dbReference type="EMBL" id="CAE8666410.1"/>
    </source>
</evidence>
<dbReference type="EMBL" id="CAJNNW010020546">
    <property type="protein sequence ID" value="CAE8666410.1"/>
    <property type="molecule type" value="Genomic_DNA"/>
</dbReference>
<sequence length="153" mass="15520">AACTLLVHVDPAPGPGLQAVEQDLICGSPPSAGFLAENPVPGTAAEGSGARFEVGVVGPSPGLWRLCLCRAGCFGALSYIENVGDVLVRGVASVAVPAARCIAGGPPCEVQFTGLGLSLRDQVGAVLDPGNCTEPPWELFSLRQPDITNVSVN</sequence>
<name>A0A813J8F3_POLGL</name>
<reference evidence="1" key="1">
    <citation type="submission" date="2021-02" db="EMBL/GenBank/DDBJ databases">
        <authorList>
            <person name="Dougan E. K."/>
            <person name="Rhodes N."/>
            <person name="Thang M."/>
            <person name="Chan C."/>
        </authorList>
    </citation>
    <scope>NUCLEOTIDE SEQUENCE</scope>
</reference>
<proteinExistence type="predicted"/>
<organism evidence="1 2">
    <name type="scientific">Polarella glacialis</name>
    <name type="common">Dinoflagellate</name>
    <dbReference type="NCBI Taxonomy" id="89957"/>
    <lineage>
        <taxon>Eukaryota</taxon>
        <taxon>Sar</taxon>
        <taxon>Alveolata</taxon>
        <taxon>Dinophyceae</taxon>
        <taxon>Suessiales</taxon>
        <taxon>Suessiaceae</taxon>
        <taxon>Polarella</taxon>
    </lineage>
</organism>
<feature type="non-terminal residue" evidence="1">
    <location>
        <position position="1"/>
    </location>
</feature>
<accession>A0A813J8F3</accession>
<dbReference type="Proteomes" id="UP000626109">
    <property type="component" value="Unassembled WGS sequence"/>
</dbReference>
<protein>
    <submittedName>
        <fullName evidence="1">Uncharacterized protein</fullName>
    </submittedName>
</protein>
<evidence type="ECO:0000313" key="2">
    <source>
        <dbReference type="Proteomes" id="UP000626109"/>
    </source>
</evidence>
<dbReference type="AlphaFoldDB" id="A0A813J8F3"/>